<gene>
    <name evidence="1" type="ORF">ALC56_07519</name>
</gene>
<accession>A0A195FDK1</accession>
<dbReference type="EMBL" id="KQ981677">
    <property type="protein sequence ID" value="KYN38119.1"/>
    <property type="molecule type" value="Genomic_DNA"/>
</dbReference>
<organism evidence="1 2">
    <name type="scientific">Trachymyrmex septentrionalis</name>
    <dbReference type="NCBI Taxonomy" id="34720"/>
    <lineage>
        <taxon>Eukaryota</taxon>
        <taxon>Metazoa</taxon>
        <taxon>Ecdysozoa</taxon>
        <taxon>Arthropoda</taxon>
        <taxon>Hexapoda</taxon>
        <taxon>Insecta</taxon>
        <taxon>Pterygota</taxon>
        <taxon>Neoptera</taxon>
        <taxon>Endopterygota</taxon>
        <taxon>Hymenoptera</taxon>
        <taxon>Apocrita</taxon>
        <taxon>Aculeata</taxon>
        <taxon>Formicoidea</taxon>
        <taxon>Formicidae</taxon>
        <taxon>Myrmicinae</taxon>
        <taxon>Trachymyrmex</taxon>
    </lineage>
</organism>
<reference evidence="1 2" key="1">
    <citation type="submission" date="2016-03" db="EMBL/GenBank/DDBJ databases">
        <title>Trachymyrmex septentrionalis WGS genome.</title>
        <authorList>
            <person name="Nygaard S."/>
            <person name="Hu H."/>
            <person name="Boomsma J."/>
            <person name="Zhang G."/>
        </authorList>
    </citation>
    <scope>NUCLEOTIDE SEQUENCE [LARGE SCALE GENOMIC DNA]</scope>
    <source>
        <strain evidence="1">Tsep2-gDNA-1</strain>
        <tissue evidence="1">Whole body</tissue>
    </source>
</reference>
<protein>
    <submittedName>
        <fullName evidence="1">Uncharacterized protein</fullName>
    </submittedName>
</protein>
<keyword evidence="2" id="KW-1185">Reference proteome</keyword>
<evidence type="ECO:0000313" key="1">
    <source>
        <dbReference type="EMBL" id="KYN38119.1"/>
    </source>
</evidence>
<dbReference type="Proteomes" id="UP000078541">
    <property type="component" value="Unassembled WGS sequence"/>
</dbReference>
<name>A0A195FDK1_9HYME</name>
<feature type="non-terminal residue" evidence="1">
    <location>
        <position position="1"/>
    </location>
</feature>
<proteinExistence type="predicted"/>
<dbReference type="STRING" id="34720.A0A195FDK1"/>
<evidence type="ECO:0000313" key="2">
    <source>
        <dbReference type="Proteomes" id="UP000078541"/>
    </source>
</evidence>
<sequence length="194" mass="22533">ITFMLGTGSGPNIIKKNFVPIDYAKGYLDIFPCSSQKSLQVSYAVSLLIVQNSKSFMELVFLIKLYKTIIESVEKLLDFVVLRNTTGLDIFLTVEKTLKKFIIHYIIHQEALADKVVKLSTFMETITKIINEIKGGHKFLTHRKFKLFFDKHKAVYTDVPFHFFSSCQILLEEHDNNCNFKEYIYLKESLYPNL</sequence>
<dbReference type="AlphaFoldDB" id="A0A195FDK1"/>